<evidence type="ECO:0000313" key="5">
    <source>
        <dbReference type="Proteomes" id="UP001059844"/>
    </source>
</evidence>
<dbReference type="Pfam" id="PF18962">
    <property type="entry name" value="Por_Secre_tail"/>
    <property type="match status" value="1"/>
</dbReference>
<reference evidence="4" key="1">
    <citation type="submission" date="2022-07" db="EMBL/GenBank/DDBJ databases">
        <title>Isolation, identification, and degradation of a PFOSA degrading strain from sewage treatment plant.</title>
        <authorList>
            <person name="Zhang L."/>
            <person name="Huo Y."/>
        </authorList>
    </citation>
    <scope>NUCLEOTIDE SEQUENCE</scope>
    <source>
        <strain evidence="4">C1</strain>
    </source>
</reference>
<dbReference type="Pfam" id="PF13402">
    <property type="entry name" value="Peptidase_M60"/>
    <property type="match status" value="1"/>
</dbReference>
<dbReference type="Gene3D" id="3.40.390.80">
    <property type="entry name" value="Peptidase M60, enhancin-like domain 2"/>
    <property type="match status" value="1"/>
</dbReference>
<name>A0ABY5IRC0_9FLAO</name>
<gene>
    <name evidence="4" type="ORF">NOX80_17485</name>
</gene>
<dbReference type="InterPro" id="IPR031161">
    <property type="entry name" value="Peptidase_M60_dom"/>
</dbReference>
<keyword evidence="1 2" id="KW-0732">Signal</keyword>
<dbReference type="InterPro" id="IPR008979">
    <property type="entry name" value="Galactose-bd-like_sf"/>
</dbReference>
<feature type="chain" id="PRO_5045582921" evidence="2">
    <location>
        <begin position="25"/>
        <end position="1024"/>
    </location>
</feature>
<feature type="signal peptide" evidence="2">
    <location>
        <begin position="1"/>
        <end position="24"/>
    </location>
</feature>
<proteinExistence type="predicted"/>
<evidence type="ECO:0000256" key="1">
    <source>
        <dbReference type="ARBA" id="ARBA00022729"/>
    </source>
</evidence>
<dbReference type="EMBL" id="CP101751">
    <property type="protein sequence ID" value="UUC45405.1"/>
    <property type="molecule type" value="Genomic_DNA"/>
</dbReference>
<feature type="domain" description="Peptidase M60" evidence="3">
    <location>
        <begin position="402"/>
        <end position="703"/>
    </location>
</feature>
<dbReference type="RefSeq" id="WP_256551101.1">
    <property type="nucleotide sequence ID" value="NZ_CP101751.1"/>
</dbReference>
<dbReference type="InterPro" id="IPR026444">
    <property type="entry name" value="Secre_tail"/>
</dbReference>
<evidence type="ECO:0000313" key="4">
    <source>
        <dbReference type="EMBL" id="UUC45405.1"/>
    </source>
</evidence>
<dbReference type="Gene3D" id="2.60.120.260">
    <property type="entry name" value="Galactose-binding domain-like"/>
    <property type="match status" value="2"/>
</dbReference>
<dbReference type="NCBIfam" id="TIGR04183">
    <property type="entry name" value="Por_Secre_tail"/>
    <property type="match status" value="1"/>
</dbReference>
<dbReference type="SMART" id="SM01276">
    <property type="entry name" value="M60-like"/>
    <property type="match status" value="1"/>
</dbReference>
<accession>A0ABY5IRC0</accession>
<dbReference type="PROSITE" id="PS51723">
    <property type="entry name" value="PEPTIDASE_M60"/>
    <property type="match status" value="1"/>
</dbReference>
<dbReference type="Gene3D" id="1.10.390.30">
    <property type="entry name" value="Peptidase M60, enhancin-like domain 3"/>
    <property type="match status" value="1"/>
</dbReference>
<dbReference type="Pfam" id="PF00754">
    <property type="entry name" value="F5_F8_type_C"/>
    <property type="match status" value="2"/>
</dbReference>
<protein>
    <submittedName>
        <fullName evidence="4">M60 family metallopeptidase</fullName>
    </submittedName>
</protein>
<dbReference type="InterPro" id="IPR000421">
    <property type="entry name" value="FA58C"/>
</dbReference>
<dbReference type="SUPFAM" id="SSF49785">
    <property type="entry name" value="Galactose-binding domain-like"/>
    <property type="match status" value="2"/>
</dbReference>
<keyword evidence="5" id="KW-1185">Reference proteome</keyword>
<dbReference type="Gene3D" id="2.60.120.1250">
    <property type="entry name" value="Peptidase M60, enhancin-like domain 1"/>
    <property type="match status" value="1"/>
</dbReference>
<dbReference type="Proteomes" id="UP001059844">
    <property type="component" value="Chromosome"/>
</dbReference>
<sequence>MNKHLLSLLCAVFLLSGNIKSAKAQTFSVKPFTAISKGRSQNGQGPEKSYDGNNNTLYHSIWNTNRIPDTLDYYFTNVRNIDSLTYTPRQDHSPNGRWGNVEIWATSAYSPNFQLITTVNWQETKDVKTLKLPGTGIKHPSAIRFVVKSAYGNNSSIAEMAFYSPFPQHINTPHVFEVDSSLVANLGDIKIPVQNGTASNYQPGSTIERSFDGNQSTLYHSNHSKRTFPIALEYDFTNIDQLDYIVYHPRRGNKNGLFGRIKVEARTKTSSYQTLIEAFDCEFKNTPSLIRFPSGFANPAQVRITILSGYNNFASAAEIEFYQKGTLKNDYQTIFANRLYSELRQGITQQSIDTISALFFKKLAQDLLKGNYDKKFRIQSYSAIPSPSKTREKLNLAFEYSRYQNPTGIVFENNSTAIIFVDQYNTDLGLISLKVRNFADETSGQESAYILKPGLNKFTLSNGGLGYIDYYSMVPDLPKVKINIASGSVNGYLSYEDTVENWRERVSSSVYPKIDLIGNHVGINILKRPLLQNALFNGKEVLQKWDSIVKIQFHQMGLVKYDLVPQNKMFAWVESKSGYYAVNNYAHFDLTWGEQAMTSADNLGIWGISHEFGHQNQILNGLKWTGTTEVTNNIYSAYTSYLFNKSKLTRLETANDLYQDTRLTGNLYNIYYNETGRKQQNIMSRPNVFERLIPFWQLQLFYAIAGAGIEAPTLEQVMANKNITGNTDYANWLGITAQTIRNQTTTNIPNGQQMMNFTKYVSDAVQQDLTEFFTKAGFYTPLDAIVNDYTPARITVTEADIEAAKAYITSKGYPKPQSPVIHYITAQNMHMYQNNLSPEGIQNSGFTIDSITVPGKIYYKITHDVWQNAVAFETIDSNNEVLFITTYATGDLSKQTTTVLFPENAVNILAVGADGTRLPILDSARLHPNKTFNTADLQEEEDQSNDETITIAPNPVTDNFVITVENSQIKAGSLVDFNGQVVKQFPIEHQTRVTISDLKSGIYFIVLETSDGSRIVKKIMIHHL</sequence>
<organism evidence="4 5">
    <name type="scientific">Flavobacterium cerinum</name>
    <dbReference type="NCBI Taxonomy" id="2502784"/>
    <lineage>
        <taxon>Bacteria</taxon>
        <taxon>Pseudomonadati</taxon>
        <taxon>Bacteroidota</taxon>
        <taxon>Flavobacteriia</taxon>
        <taxon>Flavobacteriales</taxon>
        <taxon>Flavobacteriaceae</taxon>
        <taxon>Flavobacterium</taxon>
    </lineage>
</organism>
<dbReference type="InterPro" id="IPR042279">
    <property type="entry name" value="Pep_M60_3"/>
</dbReference>
<evidence type="ECO:0000256" key="2">
    <source>
        <dbReference type="SAM" id="SignalP"/>
    </source>
</evidence>
<evidence type="ECO:0000259" key="3">
    <source>
        <dbReference type="PROSITE" id="PS51723"/>
    </source>
</evidence>